<evidence type="ECO:0008006" key="6">
    <source>
        <dbReference type="Google" id="ProtNLM"/>
    </source>
</evidence>
<gene>
    <name evidence="4" type="ORF">FFL01_16010</name>
</gene>
<sequence length="304" mass="34329">MTKKIKHSLETLIEKSLQKKTTKSEEDLLDRFMLSEYEKASWDKTSMGNSVNGFHSIEKYIAKKRISRYIGYGIAASILVLLSLGLLVQPKVMPNATKMMTLKTGKTSDSVRLTDGSVIYLAANSVFEYPEHFETEERQVKLIKGKAFFEVAKDPQHPFIISSGAIKTKVLGTSFHIQMNKSGCNVIVVTGKVNVSAKNQSVDLVPNEQVLFEENKLIKSKASKLLVVNWYNQDVEFKNVKLDEVLELLKSKYNVTFDVKKDSLLNTSLTLYIEKNAELENILKQINYISNLKFETNGSTITVN</sequence>
<keyword evidence="1" id="KW-0812">Transmembrane</keyword>
<dbReference type="Proteomes" id="UP000316775">
    <property type="component" value="Unassembled WGS sequence"/>
</dbReference>
<dbReference type="Pfam" id="PF04773">
    <property type="entry name" value="FecR"/>
    <property type="match status" value="1"/>
</dbReference>
<accession>A0A4Y4AY46</accession>
<keyword evidence="5" id="KW-1185">Reference proteome</keyword>
<dbReference type="STRING" id="983.SAMN05443543_10772"/>
<organism evidence="4 5">
    <name type="scientific">Flavobacterium flevense</name>
    <dbReference type="NCBI Taxonomy" id="983"/>
    <lineage>
        <taxon>Bacteria</taxon>
        <taxon>Pseudomonadati</taxon>
        <taxon>Bacteroidota</taxon>
        <taxon>Flavobacteriia</taxon>
        <taxon>Flavobacteriales</taxon>
        <taxon>Flavobacteriaceae</taxon>
        <taxon>Flavobacterium</taxon>
    </lineage>
</organism>
<feature type="domain" description="FecR protein" evidence="2">
    <location>
        <begin position="101"/>
        <end position="194"/>
    </location>
</feature>
<dbReference type="PANTHER" id="PTHR30273:SF2">
    <property type="entry name" value="PROTEIN FECR"/>
    <property type="match status" value="1"/>
</dbReference>
<dbReference type="InterPro" id="IPR006860">
    <property type="entry name" value="FecR"/>
</dbReference>
<dbReference type="Gene3D" id="3.55.50.30">
    <property type="match status" value="1"/>
</dbReference>
<evidence type="ECO:0000259" key="2">
    <source>
        <dbReference type="Pfam" id="PF04773"/>
    </source>
</evidence>
<keyword evidence="1" id="KW-1133">Transmembrane helix</keyword>
<feature type="domain" description="Protein FecR C-terminal" evidence="3">
    <location>
        <begin position="236"/>
        <end position="303"/>
    </location>
</feature>
<dbReference type="AlphaFoldDB" id="A0A4Y4AY46"/>
<protein>
    <recommendedName>
        <fullName evidence="6">Iron dicitrate transporter FecR</fullName>
    </recommendedName>
</protein>
<dbReference type="Gene3D" id="2.60.120.1440">
    <property type="match status" value="1"/>
</dbReference>
<dbReference type="EMBL" id="BJNP01000014">
    <property type="protein sequence ID" value="GEC72062.1"/>
    <property type="molecule type" value="Genomic_DNA"/>
</dbReference>
<comment type="caution">
    <text evidence="4">The sequence shown here is derived from an EMBL/GenBank/DDBJ whole genome shotgun (WGS) entry which is preliminary data.</text>
</comment>
<evidence type="ECO:0000256" key="1">
    <source>
        <dbReference type="SAM" id="Phobius"/>
    </source>
</evidence>
<proteinExistence type="predicted"/>
<dbReference type="RefSeq" id="WP_073245535.1">
    <property type="nucleotide sequence ID" value="NZ_BJNP01000014.1"/>
</dbReference>
<reference evidence="4 5" key="1">
    <citation type="submission" date="2019-06" db="EMBL/GenBank/DDBJ databases">
        <title>Whole genome shotgun sequence of Flavobacterium flevense NBRC 14960.</title>
        <authorList>
            <person name="Hosoyama A."/>
            <person name="Uohara A."/>
            <person name="Ohji S."/>
            <person name="Ichikawa N."/>
        </authorList>
    </citation>
    <scope>NUCLEOTIDE SEQUENCE [LARGE SCALE GENOMIC DNA]</scope>
    <source>
        <strain evidence="4 5">NBRC 14960</strain>
    </source>
</reference>
<evidence type="ECO:0000259" key="3">
    <source>
        <dbReference type="Pfam" id="PF16344"/>
    </source>
</evidence>
<dbReference type="InterPro" id="IPR012373">
    <property type="entry name" value="Ferrdict_sens_TM"/>
</dbReference>
<dbReference type="OrthoDB" id="1097132at2"/>
<dbReference type="Pfam" id="PF16344">
    <property type="entry name" value="FecR_C"/>
    <property type="match status" value="1"/>
</dbReference>
<evidence type="ECO:0000313" key="5">
    <source>
        <dbReference type="Proteomes" id="UP000316775"/>
    </source>
</evidence>
<dbReference type="GO" id="GO:0016989">
    <property type="term" value="F:sigma factor antagonist activity"/>
    <property type="evidence" value="ECO:0007669"/>
    <property type="project" value="TreeGrafter"/>
</dbReference>
<feature type="transmembrane region" description="Helical" evidence="1">
    <location>
        <begin position="69"/>
        <end position="88"/>
    </location>
</feature>
<evidence type="ECO:0000313" key="4">
    <source>
        <dbReference type="EMBL" id="GEC72062.1"/>
    </source>
</evidence>
<keyword evidence="1" id="KW-0472">Membrane</keyword>
<dbReference type="InterPro" id="IPR032508">
    <property type="entry name" value="FecR_C"/>
</dbReference>
<name>A0A4Y4AY46_9FLAO</name>
<dbReference type="PANTHER" id="PTHR30273">
    <property type="entry name" value="PERIPLASMIC SIGNAL SENSOR AND SIGMA FACTOR ACTIVATOR FECR-RELATED"/>
    <property type="match status" value="1"/>
</dbReference>